<dbReference type="SUPFAM" id="SSF52058">
    <property type="entry name" value="L domain-like"/>
    <property type="match status" value="1"/>
</dbReference>
<dbReference type="EMBL" id="JAERQJ010000008">
    <property type="protein sequence ID" value="MBL0685415.1"/>
    <property type="molecule type" value="Genomic_DNA"/>
</dbReference>
<dbReference type="Proteomes" id="UP000651057">
    <property type="component" value="Unassembled WGS sequence"/>
</dbReference>
<dbReference type="PROSITE" id="PS51257">
    <property type="entry name" value="PROKAR_LIPOPROTEIN"/>
    <property type="match status" value="1"/>
</dbReference>
<gene>
    <name evidence="4" type="ORF">JJQ60_17910</name>
</gene>
<name>A0A937A5S6_9FLAO</name>
<evidence type="ECO:0000256" key="3">
    <source>
        <dbReference type="ARBA" id="ARBA00023180"/>
    </source>
</evidence>
<proteinExistence type="predicted"/>
<evidence type="ECO:0000313" key="4">
    <source>
        <dbReference type="EMBL" id="MBL0685415.1"/>
    </source>
</evidence>
<evidence type="ECO:0000256" key="2">
    <source>
        <dbReference type="ARBA" id="ARBA00022729"/>
    </source>
</evidence>
<evidence type="ECO:0000256" key="1">
    <source>
        <dbReference type="ARBA" id="ARBA00004196"/>
    </source>
</evidence>
<dbReference type="PANTHER" id="PTHR31018">
    <property type="entry name" value="SPORULATION-SPECIFIC PROTEIN-RELATED"/>
    <property type="match status" value="1"/>
</dbReference>
<dbReference type="Gene3D" id="3.80.10.10">
    <property type="entry name" value="Ribonuclease Inhibitor"/>
    <property type="match status" value="1"/>
</dbReference>
<evidence type="ECO:0008006" key="6">
    <source>
        <dbReference type="Google" id="ProtNLM"/>
    </source>
</evidence>
<keyword evidence="5" id="KW-1185">Reference proteome</keyword>
<comment type="caution">
    <text evidence="4">The sequence shown here is derived from an EMBL/GenBank/DDBJ whole genome shotgun (WGS) entry which is preliminary data.</text>
</comment>
<dbReference type="InterPro" id="IPR051648">
    <property type="entry name" value="CWI-Assembly_Regulator"/>
</dbReference>
<reference evidence="4" key="1">
    <citation type="submission" date="2021-01" db="EMBL/GenBank/DDBJ databases">
        <authorList>
            <person name="Zhong Y.L."/>
        </authorList>
    </citation>
    <scope>NUCLEOTIDE SEQUENCE</scope>
    <source>
        <strain evidence="4">KCTC 23302</strain>
    </source>
</reference>
<dbReference type="PANTHER" id="PTHR31018:SF3">
    <property type="entry name" value="RECEPTOR PROTEIN-TYROSINE KINASE"/>
    <property type="match status" value="1"/>
</dbReference>
<keyword evidence="3" id="KW-0325">Glycoprotein</keyword>
<dbReference type="GO" id="GO:0030313">
    <property type="term" value="C:cell envelope"/>
    <property type="evidence" value="ECO:0007669"/>
    <property type="project" value="UniProtKB-SubCell"/>
</dbReference>
<dbReference type="RefSeq" id="WP_201923496.1">
    <property type="nucleotide sequence ID" value="NZ_BAABAX010000002.1"/>
</dbReference>
<keyword evidence="2" id="KW-0732">Signal</keyword>
<evidence type="ECO:0000313" key="5">
    <source>
        <dbReference type="Proteomes" id="UP000651057"/>
    </source>
</evidence>
<sequence length="328" mass="35319">MKYIVLRIFLMTLAITIFSCSDGEDGIGGVDGINGIDGLNAGLEFLVFAGDITDDEAAAMIVEDFGGNTAAILVINTTNLTKLEFPETTNMVRLKVTNNEKLQSISIPGITAITEEINIASNTALTTVNLDSLTTVGDFYLSTNNALTTINMNVLDRVKEFGIENNPALERISLPALTKVTEEFKIENNDNLSALDISALTTGDELSVRNNEKLSDIDLSNVISIEVILIGSPVLANVNLNNLTTFSNLSISSEATLASIQLSSIQEFTRIRLSRLSTEDIDTIFRQLVSITPAITENQIIVTGTASTQALTYAETLRTNGNTVTITD</sequence>
<organism evidence="4 5">
    <name type="scientific">Aquimarina mytili</name>
    <dbReference type="NCBI Taxonomy" id="874423"/>
    <lineage>
        <taxon>Bacteria</taxon>
        <taxon>Pseudomonadati</taxon>
        <taxon>Bacteroidota</taxon>
        <taxon>Flavobacteriia</taxon>
        <taxon>Flavobacteriales</taxon>
        <taxon>Flavobacteriaceae</taxon>
        <taxon>Aquimarina</taxon>
    </lineage>
</organism>
<protein>
    <recommendedName>
        <fullName evidence="6">Receptor L-domain domain-containing protein</fullName>
    </recommendedName>
</protein>
<dbReference type="InterPro" id="IPR032675">
    <property type="entry name" value="LRR_dom_sf"/>
</dbReference>
<accession>A0A937A5S6</accession>
<dbReference type="AlphaFoldDB" id="A0A937A5S6"/>
<comment type="subcellular location">
    <subcellularLocation>
        <location evidence="1">Cell envelope</location>
    </subcellularLocation>
</comment>